<protein>
    <submittedName>
        <fullName evidence="1">Uncharacterized protein</fullName>
    </submittedName>
</protein>
<organism evidence="1 2">
    <name type="scientific">Roseburia hominis (strain DSM 16839 / JCM 17582 / NCIMB 14029 / A2-183)</name>
    <dbReference type="NCBI Taxonomy" id="585394"/>
    <lineage>
        <taxon>Bacteria</taxon>
        <taxon>Bacillati</taxon>
        <taxon>Bacillota</taxon>
        <taxon>Clostridia</taxon>
        <taxon>Lachnospirales</taxon>
        <taxon>Lachnospiraceae</taxon>
        <taxon>Roseburia</taxon>
    </lineage>
</organism>
<dbReference type="AlphaFoldDB" id="G2T3V1"/>
<gene>
    <name evidence="1" type="ordered locus">RHOM_10645</name>
</gene>
<keyword evidence="2" id="KW-1185">Reference proteome</keyword>
<evidence type="ECO:0000313" key="1">
    <source>
        <dbReference type="EMBL" id="AEN97238.1"/>
    </source>
</evidence>
<dbReference type="Proteomes" id="UP000008178">
    <property type="component" value="Chromosome"/>
</dbReference>
<dbReference type="EMBL" id="CP003040">
    <property type="protein sequence ID" value="AEN97238.1"/>
    <property type="molecule type" value="Genomic_DNA"/>
</dbReference>
<accession>G2T3V1</accession>
<name>G2T3V1_ROSHA</name>
<sequence length="38" mass="4237">MIKIFQKTGLTAYFIGCRPEVSEYRAAGINTTMVQKVA</sequence>
<reference evidence="1 2" key="1">
    <citation type="journal article" date="2015" name="Genome Announc.">
        <title>Complete genome sequence of the human gut symbiont Roseburia hominis.</title>
        <authorList>
            <person name="Travis A.J."/>
            <person name="Kelly D."/>
            <person name="Flint H.J."/>
            <person name="Aminov R.I."/>
        </authorList>
    </citation>
    <scope>NUCLEOTIDE SEQUENCE [LARGE SCALE GENOMIC DNA]</scope>
    <source>
        <strain evidence="2">DSM 16839 / JCM 17582 / NCIMB 14029 / A2-183</strain>
    </source>
</reference>
<evidence type="ECO:0000313" key="2">
    <source>
        <dbReference type="Proteomes" id="UP000008178"/>
    </source>
</evidence>
<dbReference type="HOGENOM" id="CLU_3332517_0_0_9"/>
<proteinExistence type="predicted"/>
<dbReference type="KEGG" id="rho:RHOM_10645"/>